<protein>
    <submittedName>
        <fullName evidence="8">ANK_REP_REGION domain-containing protein</fullName>
    </submittedName>
</protein>
<evidence type="ECO:0000313" key="7">
    <source>
        <dbReference type="Proteomes" id="UP000321570"/>
    </source>
</evidence>
<dbReference type="PROSITE" id="PS50297">
    <property type="entry name" value="ANK_REP_REGION"/>
    <property type="match status" value="1"/>
</dbReference>
<reference evidence="5 7" key="3">
    <citation type="submission" date="2019-07" db="EMBL/GenBank/DDBJ databases">
        <authorList>
            <person name="Jastrzebski P J."/>
            <person name="Paukszto L."/>
            <person name="Jastrzebski P J."/>
        </authorList>
    </citation>
    <scope>NUCLEOTIDE SEQUENCE [LARGE SCALE GENOMIC DNA]</scope>
    <source>
        <strain evidence="5 7">WMS-il1</strain>
    </source>
</reference>
<accession>A0A0R3SHF4</accession>
<dbReference type="SUPFAM" id="SSF48403">
    <property type="entry name" value="Ankyrin repeat"/>
    <property type="match status" value="1"/>
</dbReference>
<dbReference type="InterPro" id="IPR002110">
    <property type="entry name" value="Ankyrin_rpt"/>
</dbReference>
<reference evidence="8" key="1">
    <citation type="submission" date="2017-02" db="UniProtKB">
        <authorList>
            <consortium name="WormBaseParasite"/>
        </authorList>
    </citation>
    <scope>IDENTIFICATION</scope>
</reference>
<evidence type="ECO:0000313" key="5">
    <source>
        <dbReference type="EMBL" id="VUZ40952.1"/>
    </source>
</evidence>
<evidence type="ECO:0000256" key="2">
    <source>
        <dbReference type="ARBA" id="ARBA00023043"/>
    </source>
</evidence>
<dbReference type="Proteomes" id="UP000321570">
    <property type="component" value="Unassembled WGS sequence"/>
</dbReference>
<name>A0A0R3SHF4_HYMDI</name>
<dbReference type="PANTHER" id="PTHR24198:SF165">
    <property type="entry name" value="ANKYRIN REPEAT-CONTAINING PROTEIN-RELATED"/>
    <property type="match status" value="1"/>
</dbReference>
<dbReference type="InterPro" id="IPR036770">
    <property type="entry name" value="Ankyrin_rpt-contain_sf"/>
</dbReference>
<keyword evidence="1" id="KW-0677">Repeat</keyword>
<evidence type="ECO:0000313" key="8">
    <source>
        <dbReference type="WBParaSite" id="HDID_0000436901-mRNA-1"/>
    </source>
</evidence>
<dbReference type="WBParaSite" id="HDID_0000436901-mRNA-1">
    <property type="protein sequence ID" value="HDID_0000436901-mRNA-1"/>
    <property type="gene ID" value="HDID_0000436901"/>
</dbReference>
<evidence type="ECO:0000256" key="3">
    <source>
        <dbReference type="PROSITE-ProRule" id="PRU00023"/>
    </source>
</evidence>
<dbReference type="EMBL" id="CABIJS010000044">
    <property type="protein sequence ID" value="VUZ40952.1"/>
    <property type="molecule type" value="Genomic_DNA"/>
</dbReference>
<evidence type="ECO:0000313" key="4">
    <source>
        <dbReference type="EMBL" id="VDL48126.1"/>
    </source>
</evidence>
<gene>
    <name evidence="4" type="ORF">HDID_LOCUS4367</name>
    <name evidence="5" type="ORF">WMSIL1_LOCUS1818</name>
</gene>
<dbReference type="PANTHER" id="PTHR24198">
    <property type="entry name" value="ANKYRIN REPEAT AND PROTEIN KINASE DOMAIN-CONTAINING PROTEIN"/>
    <property type="match status" value="1"/>
</dbReference>
<dbReference type="PROSITE" id="PS50088">
    <property type="entry name" value="ANK_REPEAT"/>
    <property type="match status" value="3"/>
</dbReference>
<keyword evidence="7" id="KW-1185">Reference proteome</keyword>
<sequence>MAFYEYCPNLVEAVQRNDVKAVVQLLRMNASPNARDEVTKRTVLMIAAEKGYIEIVKKLIECRAFIDLTDREENMAIHWAAKGGNLQCLQFLIDSGSLLDVLNANKYTPLMLSILKGHRHIAAFLIQRDPYLIRGLNEHEESEFTLAIGGNNFETAKLIFQTDVPGIDKVKELQIALQQAALKKDTAILTFLISLGANVNNSTEEEDPVIFRAIYAKDANLVQFFIENGADVNSRDRNGKTPLVLAIALSLEDIVNVLISHGAEVTADALNLAHRKGPSNVLNALKRARGEIL</sequence>
<dbReference type="Gene3D" id="1.25.40.20">
    <property type="entry name" value="Ankyrin repeat-containing domain"/>
    <property type="match status" value="2"/>
</dbReference>
<dbReference type="AlphaFoldDB" id="A0A0R3SHF4"/>
<feature type="repeat" description="ANK" evidence="3">
    <location>
        <begin position="238"/>
        <end position="270"/>
    </location>
</feature>
<evidence type="ECO:0000256" key="1">
    <source>
        <dbReference type="ARBA" id="ARBA00022737"/>
    </source>
</evidence>
<dbReference type="Pfam" id="PF12796">
    <property type="entry name" value="Ank_2"/>
    <property type="match status" value="2"/>
</dbReference>
<reference evidence="4 6" key="2">
    <citation type="submission" date="2018-11" db="EMBL/GenBank/DDBJ databases">
        <authorList>
            <consortium name="Pathogen Informatics"/>
        </authorList>
    </citation>
    <scope>NUCLEOTIDE SEQUENCE [LARGE SCALE GENOMIC DNA]</scope>
</reference>
<dbReference type="Proteomes" id="UP000274504">
    <property type="component" value="Unassembled WGS sequence"/>
</dbReference>
<feature type="repeat" description="ANK" evidence="3">
    <location>
        <begin position="72"/>
        <end position="104"/>
    </location>
</feature>
<evidence type="ECO:0000313" key="6">
    <source>
        <dbReference type="Proteomes" id="UP000274504"/>
    </source>
</evidence>
<dbReference type="SMART" id="SM00248">
    <property type="entry name" value="ANK"/>
    <property type="match status" value="8"/>
</dbReference>
<dbReference type="STRING" id="6216.A0A0R3SHF4"/>
<dbReference type="OrthoDB" id="194358at2759"/>
<dbReference type="EMBL" id="UYSG01001645">
    <property type="protein sequence ID" value="VDL48126.1"/>
    <property type="molecule type" value="Genomic_DNA"/>
</dbReference>
<feature type="repeat" description="ANK" evidence="3">
    <location>
        <begin position="39"/>
        <end position="71"/>
    </location>
</feature>
<proteinExistence type="predicted"/>
<keyword evidence="2 3" id="KW-0040">ANK repeat</keyword>
<organism evidence="8">
    <name type="scientific">Hymenolepis diminuta</name>
    <name type="common">Rat tapeworm</name>
    <dbReference type="NCBI Taxonomy" id="6216"/>
    <lineage>
        <taxon>Eukaryota</taxon>
        <taxon>Metazoa</taxon>
        <taxon>Spiralia</taxon>
        <taxon>Lophotrochozoa</taxon>
        <taxon>Platyhelminthes</taxon>
        <taxon>Cestoda</taxon>
        <taxon>Eucestoda</taxon>
        <taxon>Cyclophyllidea</taxon>
        <taxon>Hymenolepididae</taxon>
        <taxon>Hymenolepis</taxon>
    </lineage>
</organism>